<evidence type="ECO:0000313" key="1">
    <source>
        <dbReference type="EMBL" id="GCB33625.1"/>
    </source>
</evidence>
<dbReference type="RefSeq" id="WP_125039954.1">
    <property type="nucleotide sequence ID" value="NZ_BHWB01000002.1"/>
</dbReference>
<protein>
    <submittedName>
        <fullName evidence="1">Uncharacterized protein</fullName>
    </submittedName>
</protein>
<reference evidence="1 2" key="1">
    <citation type="submission" date="2018-10" db="EMBL/GenBank/DDBJ databases">
        <title>Draft Genome Sequence of Bacteroides sp. KCTC 15687.</title>
        <authorList>
            <person name="Yu S.Y."/>
            <person name="Kim J.S."/>
            <person name="Oh B.S."/>
            <person name="Park S.H."/>
            <person name="Kang S.W."/>
            <person name="Park J.E."/>
            <person name="Choi S.H."/>
            <person name="Han K.I."/>
            <person name="Lee K.C."/>
            <person name="Eom M.K."/>
            <person name="Suh M.K."/>
            <person name="Lee D.H."/>
            <person name="Yoon H."/>
            <person name="Kim B."/>
            <person name="Yang S.J."/>
            <person name="Lee J.S."/>
            <person name="Lee J.H."/>
        </authorList>
    </citation>
    <scope>NUCLEOTIDE SEQUENCE [LARGE SCALE GENOMIC DNA]</scope>
    <source>
        <strain evidence="1 2">KCTC 15687</strain>
    </source>
</reference>
<dbReference type="OrthoDB" id="1086423at2"/>
<keyword evidence="2" id="KW-1185">Reference proteome</keyword>
<proteinExistence type="predicted"/>
<dbReference type="Proteomes" id="UP000288079">
    <property type="component" value="Unassembled WGS sequence"/>
</dbReference>
<organism evidence="1 2">
    <name type="scientific">Bacteroides faecalis</name>
    <dbReference type="NCBI Taxonomy" id="2447885"/>
    <lineage>
        <taxon>Bacteria</taxon>
        <taxon>Pseudomonadati</taxon>
        <taxon>Bacteroidota</taxon>
        <taxon>Bacteroidia</taxon>
        <taxon>Bacteroidales</taxon>
        <taxon>Bacteroidaceae</taxon>
        <taxon>Bacteroides</taxon>
    </lineage>
</organism>
<sequence length="101" mass="11886">MAIRLIDRSEKVLYKGNVYELTLYWDRESIGRCFCGMPPFLAYIRKDGINFATIDCTSGRNDCFFVEKFKEKFFVKAEWQVRFAKDINTIPFVELLKGLPL</sequence>
<comment type="caution">
    <text evidence="1">The sequence shown here is derived from an EMBL/GenBank/DDBJ whole genome shotgun (WGS) entry which is preliminary data.</text>
</comment>
<gene>
    <name evidence="1" type="ORF">KGMB02408_05700</name>
</gene>
<dbReference type="EMBL" id="BHWB01000002">
    <property type="protein sequence ID" value="GCB33625.1"/>
    <property type="molecule type" value="Genomic_DNA"/>
</dbReference>
<name>A0A401LPZ8_9BACE</name>
<dbReference type="AlphaFoldDB" id="A0A401LPZ8"/>
<accession>A0A401LPZ8</accession>
<evidence type="ECO:0000313" key="2">
    <source>
        <dbReference type="Proteomes" id="UP000288079"/>
    </source>
</evidence>